<proteinExistence type="predicted"/>
<comment type="caution">
    <text evidence="1">The sequence shown here is derived from an EMBL/GenBank/DDBJ whole genome shotgun (WGS) entry which is preliminary data.</text>
</comment>
<sequence>MEQLPYFNKITLGEVLGKSGENLNYWIKTRLKNGEIIQLKKGLYVSKLYLFSQERNIGNKEQYCELLANIIRYPSYISLEYALSKYGLIPEAIFAYTSVGLKSSRRFTNKLGNFYYRNIKKALFFGFKTIDFEGKRIKFATKAKALFDFLYFKKFISLSHLKAELFVDLRINWDEFENVDKQEFKSIVLKSGSSKMKSVLKILKW</sequence>
<reference evidence="1 2" key="1">
    <citation type="journal article" date="2015" name="Nature">
        <title>rRNA introns, odd ribosomes, and small enigmatic genomes across a large radiation of phyla.</title>
        <authorList>
            <person name="Brown C.T."/>
            <person name="Hug L.A."/>
            <person name="Thomas B.C."/>
            <person name="Sharon I."/>
            <person name="Castelle C.J."/>
            <person name="Singh A."/>
            <person name="Wilkins M.J."/>
            <person name="Williams K.H."/>
            <person name="Banfield J.F."/>
        </authorList>
    </citation>
    <scope>NUCLEOTIDE SEQUENCE [LARGE SCALE GENOMIC DNA]</scope>
</reference>
<dbReference type="AlphaFoldDB" id="A0A0F9YL78"/>
<dbReference type="PATRIC" id="fig|1618586.3.peg.26"/>
<name>A0A0F9YL78_9BACT</name>
<dbReference type="Proteomes" id="UP000034803">
    <property type="component" value="Unassembled WGS sequence"/>
</dbReference>
<organism evidence="1 2">
    <name type="scientific">Candidatus Woesebacteria bacterium GW2011_GWC2_31_9</name>
    <dbReference type="NCBI Taxonomy" id="1618586"/>
    <lineage>
        <taxon>Bacteria</taxon>
        <taxon>Candidatus Woeseibacteriota</taxon>
    </lineage>
</organism>
<accession>A0A0F9YL78</accession>
<evidence type="ECO:0000313" key="2">
    <source>
        <dbReference type="Proteomes" id="UP000034803"/>
    </source>
</evidence>
<dbReference type="EMBL" id="LBOI01000001">
    <property type="protein sequence ID" value="KKP32229.1"/>
    <property type="molecule type" value="Genomic_DNA"/>
</dbReference>
<evidence type="ECO:0000313" key="1">
    <source>
        <dbReference type="EMBL" id="KKP32229.1"/>
    </source>
</evidence>
<gene>
    <name evidence="1" type="ORF">UR21_C0001G0025</name>
</gene>
<protein>
    <recommendedName>
        <fullName evidence="3">Transcriptional regulator, AbiEi antitoxin, Type IV TA system</fullName>
    </recommendedName>
</protein>
<evidence type="ECO:0008006" key="3">
    <source>
        <dbReference type="Google" id="ProtNLM"/>
    </source>
</evidence>